<dbReference type="Proteomes" id="UP001058003">
    <property type="component" value="Chromosome"/>
</dbReference>
<reference evidence="2" key="1">
    <citation type="submission" date="2021-04" db="EMBL/GenBank/DDBJ databases">
        <title>Dactylosporangium aurantiacum NRRL B-8018 full assembly.</title>
        <authorList>
            <person name="Hartkoorn R.C."/>
            <person name="Beaudoing E."/>
            <person name="Hot D."/>
        </authorList>
    </citation>
    <scope>NUCLEOTIDE SEQUENCE</scope>
    <source>
        <strain evidence="2">NRRL B-8018</strain>
    </source>
</reference>
<evidence type="ECO:0000313" key="2">
    <source>
        <dbReference type="EMBL" id="UWZ57847.1"/>
    </source>
</evidence>
<keyword evidence="3" id="KW-1185">Reference proteome</keyword>
<name>A0A9Q9IQ71_9ACTN</name>
<sequence length="125" mass="13256">MPGGEAALSPPRTGPPAGGLPDVTGLDGAHEDAHRAARPVWADPAAAGADGVPGPFGGRRPGLGRVSVAPHLAQAVFHLHDEYGYQQLFAFDDVWAANHRYLSASLRRWFDGKWDPLRGLSKPSD</sequence>
<feature type="region of interest" description="Disordered" evidence="1">
    <location>
        <begin position="1"/>
        <end position="63"/>
    </location>
</feature>
<protein>
    <submittedName>
        <fullName evidence="2">Uncharacterized protein</fullName>
    </submittedName>
</protein>
<evidence type="ECO:0000256" key="1">
    <source>
        <dbReference type="SAM" id="MobiDB-lite"/>
    </source>
</evidence>
<gene>
    <name evidence="2" type="ORF">Daura_17760</name>
</gene>
<feature type="compositionally biased region" description="Low complexity" evidence="1">
    <location>
        <begin position="38"/>
        <end position="53"/>
    </location>
</feature>
<evidence type="ECO:0000313" key="3">
    <source>
        <dbReference type="Proteomes" id="UP001058003"/>
    </source>
</evidence>
<dbReference type="AlphaFoldDB" id="A0A9Q9IQ71"/>
<accession>A0A9Q9IQ71</accession>
<organism evidence="2 3">
    <name type="scientific">Dactylosporangium aurantiacum</name>
    <dbReference type="NCBI Taxonomy" id="35754"/>
    <lineage>
        <taxon>Bacteria</taxon>
        <taxon>Bacillati</taxon>
        <taxon>Actinomycetota</taxon>
        <taxon>Actinomycetes</taxon>
        <taxon>Micromonosporales</taxon>
        <taxon>Micromonosporaceae</taxon>
        <taxon>Dactylosporangium</taxon>
    </lineage>
</organism>
<dbReference type="EMBL" id="CP073767">
    <property type="protein sequence ID" value="UWZ57847.1"/>
    <property type="molecule type" value="Genomic_DNA"/>
</dbReference>
<dbReference type="KEGG" id="daur:Daura_17760"/>
<dbReference type="OrthoDB" id="3665167at2"/>
<dbReference type="RefSeq" id="WP_156090158.1">
    <property type="nucleotide sequence ID" value="NZ_CP073767.1"/>
</dbReference>
<proteinExistence type="predicted"/>